<evidence type="ECO:0000313" key="18">
    <source>
        <dbReference type="Proteomes" id="UP000000599"/>
    </source>
</evidence>
<dbReference type="InterPro" id="IPR006084">
    <property type="entry name" value="XPG/Rad2"/>
</dbReference>
<evidence type="ECO:0000256" key="13">
    <source>
        <dbReference type="ARBA" id="ARBA00023242"/>
    </source>
</evidence>
<dbReference type="AlphaFoldDB" id="Q6BP93"/>
<keyword evidence="10" id="KW-0267">Excision nuclease</keyword>
<evidence type="ECO:0000313" key="17">
    <source>
        <dbReference type="EMBL" id="CAG88226.2"/>
    </source>
</evidence>
<evidence type="ECO:0000256" key="3">
    <source>
        <dbReference type="ARBA" id="ARBA00010563"/>
    </source>
</evidence>
<dbReference type="OrthoDB" id="26491at2759"/>
<dbReference type="FunCoup" id="Q6BP93">
    <property type="interactions" value="246"/>
</dbReference>
<organism evidence="17 18">
    <name type="scientific">Debaryomyces hansenii (strain ATCC 36239 / CBS 767 / BCRC 21394 / JCM 1990 / NBRC 0083 / IGC 2968)</name>
    <name type="common">Yeast</name>
    <name type="synonym">Torulaspora hansenii</name>
    <dbReference type="NCBI Taxonomy" id="284592"/>
    <lineage>
        <taxon>Eukaryota</taxon>
        <taxon>Fungi</taxon>
        <taxon>Dikarya</taxon>
        <taxon>Ascomycota</taxon>
        <taxon>Saccharomycotina</taxon>
        <taxon>Pichiomycetes</taxon>
        <taxon>Debaryomycetaceae</taxon>
        <taxon>Debaryomyces</taxon>
    </lineage>
</organism>
<dbReference type="SUPFAM" id="SSF47807">
    <property type="entry name" value="5' to 3' exonuclease, C-terminal subdomain"/>
    <property type="match status" value="1"/>
</dbReference>
<dbReference type="PANTHER" id="PTHR11081">
    <property type="entry name" value="FLAP ENDONUCLEASE FAMILY MEMBER"/>
    <property type="match status" value="1"/>
</dbReference>
<feature type="region of interest" description="Disordered" evidence="14">
    <location>
        <begin position="488"/>
        <end position="549"/>
    </location>
</feature>
<dbReference type="Pfam" id="PF00752">
    <property type="entry name" value="XPG_N"/>
    <property type="match status" value="1"/>
</dbReference>
<evidence type="ECO:0000259" key="16">
    <source>
        <dbReference type="SMART" id="SM00485"/>
    </source>
</evidence>
<reference evidence="17 18" key="1">
    <citation type="journal article" date="2004" name="Nature">
        <title>Genome evolution in yeasts.</title>
        <authorList>
            <consortium name="Genolevures"/>
            <person name="Dujon B."/>
            <person name="Sherman D."/>
            <person name="Fischer G."/>
            <person name="Durrens P."/>
            <person name="Casaregola S."/>
            <person name="Lafontaine I."/>
            <person name="de Montigny J."/>
            <person name="Marck C."/>
            <person name="Neuveglise C."/>
            <person name="Talla E."/>
            <person name="Goffard N."/>
            <person name="Frangeul L."/>
            <person name="Aigle M."/>
            <person name="Anthouard V."/>
            <person name="Babour A."/>
            <person name="Barbe V."/>
            <person name="Barnay S."/>
            <person name="Blanchin S."/>
            <person name="Beckerich J.M."/>
            <person name="Beyne E."/>
            <person name="Bleykasten C."/>
            <person name="Boisrame A."/>
            <person name="Boyer J."/>
            <person name="Cattolico L."/>
            <person name="Confanioleri F."/>
            <person name="de Daruvar A."/>
            <person name="Despons L."/>
            <person name="Fabre E."/>
            <person name="Fairhead C."/>
            <person name="Ferry-Dumazet H."/>
            <person name="Groppi A."/>
            <person name="Hantraye F."/>
            <person name="Hennequin C."/>
            <person name="Jauniaux N."/>
            <person name="Joyet P."/>
            <person name="Kachouri R."/>
            <person name="Kerrest A."/>
            <person name="Koszul R."/>
            <person name="Lemaire M."/>
            <person name="Lesur I."/>
            <person name="Ma L."/>
            <person name="Muller H."/>
            <person name="Nicaud J.M."/>
            <person name="Nikolski M."/>
            <person name="Oztas S."/>
            <person name="Ozier-Kalogeropoulos O."/>
            <person name="Pellenz S."/>
            <person name="Potier S."/>
            <person name="Richard G.F."/>
            <person name="Straub M.L."/>
            <person name="Suleau A."/>
            <person name="Swennene D."/>
            <person name="Tekaia F."/>
            <person name="Wesolowski-Louvel M."/>
            <person name="Westhof E."/>
            <person name="Wirth B."/>
            <person name="Zeniou-Meyer M."/>
            <person name="Zivanovic I."/>
            <person name="Bolotin-Fukuhara M."/>
            <person name="Thierry A."/>
            <person name="Bouchier C."/>
            <person name="Caudron B."/>
            <person name="Scarpelli C."/>
            <person name="Gaillardin C."/>
            <person name="Weissenbach J."/>
            <person name="Wincker P."/>
            <person name="Souciet J.L."/>
        </authorList>
    </citation>
    <scope>NUCLEOTIDE SEQUENCE [LARGE SCALE GENOMIC DNA]</scope>
    <source>
        <strain evidence="18">ATCC 36239 / CBS 767 / BCRC 21394 / JCM 1990 / NBRC 0083 / IGC 2968</strain>
    </source>
</reference>
<dbReference type="SUPFAM" id="SSF88723">
    <property type="entry name" value="PIN domain-like"/>
    <property type="match status" value="1"/>
</dbReference>
<comment type="similarity">
    <text evidence="3">Belongs to the XPG/RAD2 endonuclease family. EXO1 subfamily.</text>
</comment>
<keyword evidence="7" id="KW-0378">Hydrolase</keyword>
<dbReference type="PRINTS" id="PR00853">
    <property type="entry name" value="XPGRADSUPER"/>
</dbReference>
<feature type="domain" description="XPG-I" evidence="15">
    <location>
        <begin position="138"/>
        <end position="208"/>
    </location>
</feature>
<dbReference type="InterPro" id="IPR008918">
    <property type="entry name" value="HhH2"/>
</dbReference>
<evidence type="ECO:0000256" key="8">
    <source>
        <dbReference type="ARBA" id="ARBA00022839"/>
    </source>
</evidence>
<dbReference type="RefSeq" id="XP_459977.2">
    <property type="nucleotide sequence ID" value="XM_459977.1"/>
</dbReference>
<evidence type="ECO:0000256" key="12">
    <source>
        <dbReference type="ARBA" id="ARBA00023204"/>
    </source>
</evidence>
<dbReference type="InterPro" id="IPR036279">
    <property type="entry name" value="5-3_exonuclease_C_sf"/>
</dbReference>
<dbReference type="GeneID" id="2902652"/>
<accession>Q6BP93</accession>
<dbReference type="SMART" id="SM00484">
    <property type="entry name" value="XPGI"/>
    <property type="match status" value="1"/>
</dbReference>
<dbReference type="GO" id="GO:0035312">
    <property type="term" value="F:5'-3' DNA exonuclease activity"/>
    <property type="evidence" value="ECO:0007669"/>
    <property type="project" value="InterPro"/>
</dbReference>
<sequence>MGVTGLLQHLKEIQDSTSLSRYKGKTLAVDTYGWLHRGLISCAQELCQDVPTKKYINSVMKKIDMLRHFGVEPYLVFDGAYLPTKAETAKERRLKREEAQKKANELIKAGNRKLAWKEFMKAAGVTPEMAKSIMVELDMRKVKYIVAPYEADPQMVYLERIGLVDGILSEDSDLLIFGCNTLITKLNDYGECIEICRDNFCNVKKIPFLSNYTQEQLRLVAMLSGCDYTKGIPGIGLKTAFNLVKRFNNLEKVLIALRSDGKKPPVDFEDEVYKANLAFQFQKVFSPLTKKLETLNSYPVDLKLDFEILEACCGKTLDEEIHAQICTGKVHPNTLEILVSREQSLSNLKGGSINLGSQKSSISSNMAGRSRSATTIPEHPKTGAIDSFFGTIKSTKEISMHLETPSKRKLQAPKEKVSPTTRKMKRIVNDNNNGSFISPKGKISKFFGSVENTPVANLLPTPISTKQAAWDSSIVSGDSDIPDEFSSPVNHIRGSQSCPTKTNIVGITDGLTDNDFSDDDKDLGSQTPESSSSLKNSNPSVEFGIDEDDDIIEESPIKAIPKNDKLRDFAKVLREKYSLNSSMNIENNSKDKPNLLRTANPLSPSNLNINLTSASTPNKKLPSSHLNHHQENVISPDEAKENIIQINERESCQVETAKIQVNIEKKQSISLQRFAFRG</sequence>
<evidence type="ECO:0000259" key="15">
    <source>
        <dbReference type="SMART" id="SM00484"/>
    </source>
</evidence>
<dbReference type="EMBL" id="CR382137">
    <property type="protein sequence ID" value="CAG88226.2"/>
    <property type="molecule type" value="Genomic_DNA"/>
</dbReference>
<keyword evidence="13" id="KW-0539">Nucleus</keyword>
<dbReference type="eggNOG" id="KOG2518">
    <property type="taxonomic scope" value="Eukaryota"/>
</dbReference>
<keyword evidence="9" id="KW-0460">Magnesium</keyword>
<dbReference type="PANTHER" id="PTHR11081:SF65">
    <property type="entry name" value="DNA DAMAGE-INDUCIBLE PROTEIN DIN7-RELATED"/>
    <property type="match status" value="1"/>
</dbReference>
<dbReference type="FunFam" id="1.10.150.20:FF:000011">
    <property type="entry name" value="exonuclease 1"/>
    <property type="match status" value="1"/>
</dbReference>
<dbReference type="HOGENOM" id="CLU_008978_5_0_1"/>
<comment type="subcellular location">
    <subcellularLocation>
        <location evidence="2">Nucleus</location>
    </subcellularLocation>
</comment>
<dbReference type="KEGG" id="dha:DEHA2E15444g"/>
<dbReference type="GO" id="GO:0003677">
    <property type="term" value="F:DNA binding"/>
    <property type="evidence" value="ECO:0007669"/>
    <property type="project" value="UniProtKB-KW"/>
</dbReference>
<feature type="compositionally biased region" description="Polar residues" evidence="14">
    <location>
        <begin position="488"/>
        <end position="505"/>
    </location>
</feature>
<evidence type="ECO:0000256" key="7">
    <source>
        <dbReference type="ARBA" id="ARBA00022801"/>
    </source>
</evidence>
<dbReference type="FunFam" id="3.40.50.1010:FF:000002">
    <property type="entry name" value="Exonuclease 1, putative"/>
    <property type="match status" value="1"/>
</dbReference>
<keyword evidence="8" id="KW-0269">Exonuclease</keyword>
<protein>
    <submittedName>
        <fullName evidence="17">DEHA2E15444p</fullName>
    </submittedName>
</protein>
<keyword evidence="6" id="KW-0227">DNA damage</keyword>
<dbReference type="InterPro" id="IPR037315">
    <property type="entry name" value="EXO1_H3TH"/>
</dbReference>
<evidence type="ECO:0000256" key="14">
    <source>
        <dbReference type="SAM" id="MobiDB-lite"/>
    </source>
</evidence>
<dbReference type="Gene3D" id="3.40.50.1010">
    <property type="entry name" value="5'-nuclease"/>
    <property type="match status" value="1"/>
</dbReference>
<evidence type="ECO:0000256" key="1">
    <source>
        <dbReference type="ARBA" id="ARBA00001946"/>
    </source>
</evidence>
<keyword evidence="4" id="KW-0540">Nuclease</keyword>
<dbReference type="CDD" id="cd09857">
    <property type="entry name" value="PIN_EXO1"/>
    <property type="match status" value="1"/>
</dbReference>
<dbReference type="Proteomes" id="UP000000599">
    <property type="component" value="Chromosome E"/>
</dbReference>
<dbReference type="Gene3D" id="1.10.150.20">
    <property type="entry name" value="5' to 3' exonuclease, C-terminal subdomain"/>
    <property type="match status" value="1"/>
</dbReference>
<name>Q6BP93_DEBHA</name>
<dbReference type="OMA" id="IHPNTHE"/>
<dbReference type="Pfam" id="PF00867">
    <property type="entry name" value="XPG_I"/>
    <property type="match status" value="1"/>
</dbReference>
<dbReference type="InterPro" id="IPR029060">
    <property type="entry name" value="PIN-like_dom_sf"/>
</dbReference>
<dbReference type="STRING" id="284592.Q6BP93"/>
<gene>
    <name evidence="17" type="ordered locus">DEHA2E15444g</name>
</gene>
<dbReference type="InParanoid" id="Q6BP93"/>
<evidence type="ECO:0000256" key="5">
    <source>
        <dbReference type="ARBA" id="ARBA00022723"/>
    </source>
</evidence>
<feature type="compositionally biased region" description="Low complexity" evidence="14">
    <location>
        <begin position="530"/>
        <end position="540"/>
    </location>
</feature>
<evidence type="ECO:0000256" key="6">
    <source>
        <dbReference type="ARBA" id="ARBA00022763"/>
    </source>
</evidence>
<dbReference type="VEuPathDB" id="FungiDB:DEHA2E15444g"/>
<comment type="cofactor">
    <cofactor evidence="1">
        <name>Mg(2+)</name>
        <dbReference type="ChEBI" id="CHEBI:18420"/>
    </cofactor>
</comment>
<proteinExistence type="inferred from homology"/>
<evidence type="ECO:0000256" key="9">
    <source>
        <dbReference type="ARBA" id="ARBA00022842"/>
    </source>
</evidence>
<keyword evidence="18" id="KW-1185">Reference proteome</keyword>
<evidence type="ECO:0000256" key="11">
    <source>
        <dbReference type="ARBA" id="ARBA00023125"/>
    </source>
</evidence>
<dbReference type="CDD" id="cd09908">
    <property type="entry name" value="H3TH_EXO1"/>
    <property type="match status" value="1"/>
</dbReference>
<feature type="domain" description="XPG N-terminal" evidence="16">
    <location>
        <begin position="1"/>
        <end position="99"/>
    </location>
</feature>
<keyword evidence="11" id="KW-0238">DNA-binding</keyword>
<dbReference type="InterPro" id="IPR006085">
    <property type="entry name" value="XPG_DNA_repair_N"/>
</dbReference>
<evidence type="ECO:0000256" key="2">
    <source>
        <dbReference type="ARBA" id="ARBA00004123"/>
    </source>
</evidence>
<keyword evidence="12" id="KW-0234">DNA repair</keyword>
<keyword evidence="5" id="KW-0479">Metal-binding</keyword>
<dbReference type="SMART" id="SM00279">
    <property type="entry name" value="HhH2"/>
    <property type="match status" value="1"/>
</dbReference>
<dbReference type="GO" id="GO:0017108">
    <property type="term" value="F:5'-flap endonuclease activity"/>
    <property type="evidence" value="ECO:0007669"/>
    <property type="project" value="TreeGrafter"/>
</dbReference>
<dbReference type="GO" id="GO:0046872">
    <property type="term" value="F:metal ion binding"/>
    <property type="evidence" value="ECO:0007669"/>
    <property type="project" value="UniProtKB-KW"/>
</dbReference>
<dbReference type="GO" id="GO:0005634">
    <property type="term" value="C:nucleus"/>
    <property type="evidence" value="ECO:0007669"/>
    <property type="project" value="UniProtKB-SubCell"/>
</dbReference>
<evidence type="ECO:0000256" key="4">
    <source>
        <dbReference type="ARBA" id="ARBA00022722"/>
    </source>
</evidence>
<dbReference type="InterPro" id="IPR044752">
    <property type="entry name" value="PIN-like_EXO1"/>
</dbReference>
<dbReference type="GO" id="GO:0006281">
    <property type="term" value="P:DNA repair"/>
    <property type="evidence" value="ECO:0007669"/>
    <property type="project" value="UniProtKB-KW"/>
</dbReference>
<evidence type="ECO:0000256" key="10">
    <source>
        <dbReference type="ARBA" id="ARBA00022881"/>
    </source>
</evidence>
<dbReference type="InterPro" id="IPR006086">
    <property type="entry name" value="XPG-I_dom"/>
</dbReference>
<dbReference type="SMART" id="SM00485">
    <property type="entry name" value="XPGN"/>
    <property type="match status" value="1"/>
</dbReference>